<feature type="region of interest" description="Disordered" evidence="1">
    <location>
        <begin position="751"/>
        <end position="770"/>
    </location>
</feature>
<feature type="compositionally biased region" description="Basic residues" evidence="1">
    <location>
        <begin position="806"/>
        <end position="825"/>
    </location>
</feature>
<comment type="caution">
    <text evidence="2">The sequence shown here is derived from an EMBL/GenBank/DDBJ whole genome shotgun (WGS) entry which is preliminary data.</text>
</comment>
<evidence type="ECO:0000313" key="3">
    <source>
        <dbReference type="Proteomes" id="UP001530377"/>
    </source>
</evidence>
<feature type="region of interest" description="Disordered" evidence="1">
    <location>
        <begin position="851"/>
        <end position="874"/>
    </location>
</feature>
<feature type="region of interest" description="Disordered" evidence="1">
    <location>
        <begin position="1"/>
        <end position="87"/>
    </location>
</feature>
<evidence type="ECO:0000313" key="2">
    <source>
        <dbReference type="EMBL" id="KAL3811520.1"/>
    </source>
</evidence>
<accession>A0ABD3RER0</accession>
<dbReference type="EMBL" id="JALLPB020000255">
    <property type="protein sequence ID" value="KAL3811520.1"/>
    <property type="molecule type" value="Genomic_DNA"/>
</dbReference>
<dbReference type="Proteomes" id="UP001530377">
    <property type="component" value="Unassembled WGS sequence"/>
</dbReference>
<feature type="compositionally biased region" description="Low complexity" evidence="1">
    <location>
        <begin position="119"/>
        <end position="128"/>
    </location>
</feature>
<reference evidence="2 3" key="1">
    <citation type="submission" date="2024-10" db="EMBL/GenBank/DDBJ databases">
        <title>Updated reference genomes for cyclostephanoid diatoms.</title>
        <authorList>
            <person name="Roberts W.R."/>
            <person name="Alverson A.J."/>
        </authorList>
    </citation>
    <scope>NUCLEOTIDE SEQUENCE [LARGE SCALE GENOMIC DNA]</scope>
    <source>
        <strain evidence="2 3">AJA228-03</strain>
    </source>
</reference>
<feature type="compositionally biased region" description="Basic and acidic residues" evidence="1">
    <location>
        <begin position="785"/>
        <end position="805"/>
    </location>
</feature>
<sequence length="960" mass="104884">MPELVDNAVDACGAFASNDDADRERNDGDGTGGDETNEGRTATTTRRRVRVTITPATLSSFVSTGGSDDDDDDDGDGGGDGDSEGGRHLLRVEVSDNGCGMSDIDYCVSAFGSNKNGKTTTTTTTTRGRGIDDIGEGRRGSGMVGTAAEDSAGIPSTEDDARGGGSNRKDQKSSSTLPTASSDDVIEVNDGCTSGRYGVGLTLCLLHAQRLVPGTGACVTSATERDSSWVRATYEPDADRDVIVCRKRERFPKMQGESGTTISLMVPGGDNARRAWPRLAEYFARFQLVINLPCSLEVKAPSLQSMPLYIRPPGETEHRQINRTTGGDDENSNDGGNWDGGDGCDEGSSLDHDEDIHRAPKVSKAAHQRAEAEVQKKAKISLMFQAAIAYKCRPDLKVENVAHTVQPIRRDYNRPRKSTPSLNGPVLEMSLIVFGPDLSDAEDHSDGAESGSYSRGRVENYRSKKKSSSKLQIVRIVNGIPILDSSEALACGVINNVSSSSDTWTSFGLNVSRNSEDDEGVVHPNDLYTPTFVVNDSAQVAPFLKDTTHSLFRDQRRDWDQSSNDDDEFDTENTRGKRKKMRQMKCLLPAALRLGDILMVVQIRAKPSALPLPTLSKGRLPLHDKSISDALEIGIADCLRSLQRSSPGLLLTAQQLKGIERDVKYIPAATCAITSILCRSTRSTVYDNAMNIMSSWDDQVKRMRMKYGVELGAASRTVQSHARDEDLRFDALRSILERRLRFIVSDEFKDAKKTSEKEQQKRDREGSAAAKKMINAIHGMKSDCFDSDDSDHSTLAESARHERQLHSTRYHSRSSIRFQHSRRRQNGAPLSPTSSVTVAAGLEQILYAESHHGHQISSRNDRSGTGAKSNQPSCKNFNECVSSELRLTGSPVNNFDDGYESSPKLPIGQSHNARADSHVMHPRMDFSVKKGGLHLIARASLKYMMTPCQAIVTGHPNMEK</sequence>
<feature type="region of interest" description="Disordered" evidence="1">
    <location>
        <begin position="309"/>
        <end position="353"/>
    </location>
</feature>
<feature type="compositionally biased region" description="Polar residues" evidence="1">
    <location>
        <begin position="173"/>
        <end position="182"/>
    </location>
</feature>
<protein>
    <submittedName>
        <fullName evidence="2">Uncharacterized protein</fullName>
    </submittedName>
</protein>
<name>A0ABD3RER0_9STRA</name>
<feature type="region of interest" description="Disordered" evidence="1">
    <location>
        <begin position="555"/>
        <end position="577"/>
    </location>
</feature>
<dbReference type="InterPro" id="IPR036890">
    <property type="entry name" value="HATPase_C_sf"/>
</dbReference>
<dbReference type="Gene3D" id="3.30.565.10">
    <property type="entry name" value="Histidine kinase-like ATPase, C-terminal domain"/>
    <property type="match status" value="1"/>
</dbReference>
<feature type="compositionally biased region" description="Acidic residues" evidence="1">
    <location>
        <begin position="67"/>
        <end position="83"/>
    </location>
</feature>
<feature type="compositionally biased region" description="Basic and acidic residues" evidence="1">
    <location>
        <begin position="129"/>
        <end position="139"/>
    </location>
</feature>
<feature type="compositionally biased region" description="Basic and acidic residues" evidence="1">
    <location>
        <begin position="159"/>
        <end position="172"/>
    </location>
</feature>
<evidence type="ECO:0000256" key="1">
    <source>
        <dbReference type="SAM" id="MobiDB-lite"/>
    </source>
</evidence>
<organism evidence="2 3">
    <name type="scientific">Cyclostephanos tholiformis</name>
    <dbReference type="NCBI Taxonomy" id="382380"/>
    <lineage>
        <taxon>Eukaryota</taxon>
        <taxon>Sar</taxon>
        <taxon>Stramenopiles</taxon>
        <taxon>Ochrophyta</taxon>
        <taxon>Bacillariophyta</taxon>
        <taxon>Coscinodiscophyceae</taxon>
        <taxon>Thalassiosirophycidae</taxon>
        <taxon>Stephanodiscales</taxon>
        <taxon>Stephanodiscaceae</taxon>
        <taxon>Cyclostephanos</taxon>
    </lineage>
</organism>
<gene>
    <name evidence="2" type="ORF">ACHAXA_010296</name>
</gene>
<feature type="region of interest" description="Disordered" evidence="1">
    <location>
        <begin position="785"/>
        <end position="835"/>
    </location>
</feature>
<keyword evidence="3" id="KW-1185">Reference proteome</keyword>
<feature type="compositionally biased region" description="Basic and acidic residues" evidence="1">
    <location>
        <begin position="751"/>
        <end position="766"/>
    </location>
</feature>
<feature type="region of interest" description="Disordered" evidence="1">
    <location>
        <begin position="115"/>
        <end position="185"/>
    </location>
</feature>
<feature type="region of interest" description="Disordered" evidence="1">
    <location>
        <begin position="438"/>
        <end position="461"/>
    </location>
</feature>
<dbReference type="AlphaFoldDB" id="A0ABD3RER0"/>
<proteinExistence type="predicted"/>